<gene>
    <name evidence="7" type="ORF">MBSD_2483</name>
    <name evidence="8" type="ORF">MBSD_n1010</name>
</gene>
<accession>A0A0K8QLJ1</accession>
<dbReference type="HOGENOM" id="CLU_092720_2_3_6"/>
<name>A0A0K8QLJ1_9GAMM</name>
<keyword evidence="3 6" id="KW-1133">Transmembrane helix</keyword>
<comment type="subcellular location">
    <subcellularLocation>
        <location evidence="1">Membrane</location>
        <topology evidence="1">Multi-pass membrane protein</topology>
    </subcellularLocation>
</comment>
<reference evidence="7" key="1">
    <citation type="submission" date="2015-03" db="EMBL/GenBank/DDBJ databases">
        <title>Draft genome sequence of Mizugakiibacter sediminis skMP5.</title>
        <authorList>
            <person name="Watanabe T."/>
            <person name="Kojima H."/>
            <person name="Fukui M."/>
        </authorList>
    </citation>
    <scope>NUCLEOTIDE SEQUENCE</scope>
    <source>
        <strain evidence="7">SkMP5</strain>
    </source>
</reference>
<evidence type="ECO:0000256" key="4">
    <source>
        <dbReference type="ARBA" id="ARBA00023136"/>
    </source>
</evidence>
<dbReference type="GO" id="GO:0009403">
    <property type="term" value="P:toxin biosynthetic process"/>
    <property type="evidence" value="ECO:0007669"/>
    <property type="project" value="InterPro"/>
</dbReference>
<keyword evidence="2 6" id="KW-0812">Transmembrane</keyword>
<dbReference type="InterPro" id="IPR052719">
    <property type="entry name" value="CvpA-like"/>
</dbReference>
<dbReference type="Pfam" id="PF02674">
    <property type="entry name" value="Colicin_V"/>
    <property type="match status" value="1"/>
</dbReference>
<dbReference type="Proteomes" id="UP000253740">
    <property type="component" value="Unassembled WGS sequence"/>
</dbReference>
<evidence type="ECO:0000313" key="7">
    <source>
        <dbReference type="EMBL" id="GAN45903.1"/>
    </source>
</evidence>
<evidence type="ECO:0008006" key="10">
    <source>
        <dbReference type="Google" id="ProtNLM"/>
    </source>
</evidence>
<dbReference type="EMBL" id="DF952425">
    <property type="protein sequence ID" value="GAN45903.1"/>
    <property type="molecule type" value="Genomic_DNA"/>
</dbReference>
<dbReference type="RefSeq" id="WP_062535738.1">
    <property type="nucleotide sequence ID" value="NZ_DF970170.1"/>
</dbReference>
<dbReference type="PANTHER" id="PTHR36926">
    <property type="entry name" value="COLICIN V PRODUCTION PROTEIN"/>
    <property type="match status" value="1"/>
</dbReference>
<feature type="transmembrane region" description="Helical" evidence="6">
    <location>
        <begin position="7"/>
        <end position="25"/>
    </location>
</feature>
<keyword evidence="4 6" id="KW-0472">Membrane</keyword>
<evidence type="ECO:0000256" key="1">
    <source>
        <dbReference type="ARBA" id="ARBA00004141"/>
    </source>
</evidence>
<evidence type="ECO:0000256" key="3">
    <source>
        <dbReference type="ARBA" id="ARBA00022989"/>
    </source>
</evidence>
<evidence type="ECO:0000256" key="5">
    <source>
        <dbReference type="SAM" id="MobiDB-lite"/>
    </source>
</evidence>
<dbReference type="PANTHER" id="PTHR36926:SF1">
    <property type="entry name" value="COLICIN V PRODUCTION PROTEIN"/>
    <property type="match status" value="1"/>
</dbReference>
<feature type="transmembrane region" description="Helical" evidence="6">
    <location>
        <begin position="31"/>
        <end position="52"/>
    </location>
</feature>
<sequence>MNFADYLILGVLGLSVLFGLWRGLIGEVLALAIWAAAAVVAWLFGPALAQMFAARVELPSLRLLLGYGLCFVGVLLAGMLLGFAVRKLVEGSGLSGSDRMLGMVFGLLRGLAVVTLAVLLLGFTPFPRDPWWRQSQLLPSFERAAVWLSARLPEDVNRYLEYGARALPVPHRPPSQPQAPQGVPAARQT</sequence>
<dbReference type="AlphaFoldDB" id="A0A0K8QLJ1"/>
<organism evidence="8">
    <name type="scientific">Mizugakiibacter sediminis</name>
    <dbReference type="NCBI Taxonomy" id="1475481"/>
    <lineage>
        <taxon>Bacteria</taxon>
        <taxon>Pseudomonadati</taxon>
        <taxon>Pseudomonadota</taxon>
        <taxon>Gammaproteobacteria</taxon>
        <taxon>Lysobacterales</taxon>
        <taxon>Rhodanobacteraceae</taxon>
        <taxon>Mizugakiibacter</taxon>
    </lineage>
</organism>
<protein>
    <recommendedName>
        <fullName evidence="10">Colicin V production protein</fullName>
    </recommendedName>
</protein>
<feature type="transmembrane region" description="Helical" evidence="6">
    <location>
        <begin position="64"/>
        <end position="85"/>
    </location>
</feature>
<evidence type="ECO:0000313" key="8">
    <source>
        <dbReference type="EMBL" id="GAP65719.1"/>
    </source>
</evidence>
<evidence type="ECO:0000256" key="2">
    <source>
        <dbReference type="ARBA" id="ARBA00022692"/>
    </source>
</evidence>
<feature type="region of interest" description="Disordered" evidence="5">
    <location>
        <begin position="168"/>
        <end position="189"/>
    </location>
</feature>
<dbReference type="OrthoDB" id="9810601at2"/>
<keyword evidence="9" id="KW-1185">Reference proteome</keyword>
<evidence type="ECO:0000313" key="9">
    <source>
        <dbReference type="Proteomes" id="UP000253740"/>
    </source>
</evidence>
<reference evidence="8" key="2">
    <citation type="submission" date="2015-08" db="EMBL/GenBank/DDBJ databases">
        <title>Complete DNA Sequence of Pseudomonas syringae pv. actinidiae, the Causal Agent of Kiwifruit Canker Disease.</title>
        <authorList>
            <person name="Rikkerink E.H.A."/>
            <person name="Fineran P.C."/>
        </authorList>
    </citation>
    <scope>NUCLEOTIDE SEQUENCE</scope>
    <source>
        <strain evidence="8">SkMP5</strain>
    </source>
</reference>
<evidence type="ECO:0000256" key="6">
    <source>
        <dbReference type="SAM" id="Phobius"/>
    </source>
</evidence>
<feature type="transmembrane region" description="Helical" evidence="6">
    <location>
        <begin position="100"/>
        <end position="123"/>
    </location>
</feature>
<dbReference type="STRING" id="1475481.GCA_000953855_01029"/>
<proteinExistence type="predicted"/>
<dbReference type="GO" id="GO:0016020">
    <property type="term" value="C:membrane"/>
    <property type="evidence" value="ECO:0007669"/>
    <property type="project" value="UniProtKB-SubCell"/>
</dbReference>
<dbReference type="EMBL" id="DF970170">
    <property type="protein sequence ID" value="GAP65719.1"/>
    <property type="molecule type" value="Genomic_DNA"/>
</dbReference>
<dbReference type="InterPro" id="IPR003825">
    <property type="entry name" value="Colicin-V_CvpA"/>
</dbReference>